<dbReference type="Pfam" id="PF08668">
    <property type="entry name" value="HDOD"/>
    <property type="match status" value="1"/>
</dbReference>
<evidence type="ECO:0000313" key="3">
    <source>
        <dbReference type="Proteomes" id="UP000308891"/>
    </source>
</evidence>
<sequence length="450" mass="49552">MLKSLFGNRADAAPAPATPENGEAPLPATLGFVGHQPIYTARHELVAYEFAPRDAGHRNMMAAGTLNRHDQLLLQTLENLDIFRLLERRRAFINLSLDALDDPLLPSLAEKRAICIVSPAENDGALTAALPAIKALRAAGLSFALEPALFPETRFSPAVLDVLFAEMNFLVLDFSAQTEDLLEPLLARLPQRYPHARWYARNVNSMEAYEVCRRSQGASERFVLFSGPYLTRAPARHGSGKVDTGQLRVMEILRLLRSGADNEAINAQFKLDSVLLFKLLRFINSPANGLSRQVQTLDETLLLLGREALFRWLSLLLYTAPREDGRNRTLLERSLWRGRFLESLGRAQGNNRLECEHLFVTGMFSTLDALFEQPLSDAIAPLSLPPTISSALIDGQGLFAPYLALAFSLEKGDSARAAAIAARLGCQPEAVNRLQLEAMAWAQKVAAEGG</sequence>
<proteinExistence type="predicted"/>
<accession>A0A4T0UT85</accession>
<dbReference type="SUPFAM" id="SSF109604">
    <property type="entry name" value="HD-domain/PDEase-like"/>
    <property type="match status" value="1"/>
</dbReference>
<dbReference type="AlphaFoldDB" id="A0A4T0UT85"/>
<dbReference type="OrthoDB" id="9804751at2"/>
<evidence type="ECO:0000313" key="2">
    <source>
        <dbReference type="EMBL" id="TIC82142.1"/>
    </source>
</evidence>
<dbReference type="Proteomes" id="UP000308891">
    <property type="component" value="Unassembled WGS sequence"/>
</dbReference>
<organism evidence="2 3">
    <name type="scientific">Crenobacter intestini</name>
    <dbReference type="NCBI Taxonomy" id="2563443"/>
    <lineage>
        <taxon>Bacteria</taxon>
        <taxon>Pseudomonadati</taxon>
        <taxon>Pseudomonadota</taxon>
        <taxon>Betaproteobacteria</taxon>
        <taxon>Neisseriales</taxon>
        <taxon>Neisseriaceae</taxon>
        <taxon>Crenobacter</taxon>
    </lineage>
</organism>
<dbReference type="PROSITE" id="PS51833">
    <property type="entry name" value="HDOD"/>
    <property type="match status" value="1"/>
</dbReference>
<name>A0A4T0UT85_9NEIS</name>
<evidence type="ECO:0000259" key="1">
    <source>
        <dbReference type="PROSITE" id="PS51833"/>
    </source>
</evidence>
<reference evidence="2 3" key="1">
    <citation type="submission" date="2019-04" db="EMBL/GenBank/DDBJ databases">
        <title>Crenobacter sp. nov.</title>
        <authorList>
            <person name="Shi S."/>
        </authorList>
    </citation>
    <scope>NUCLEOTIDE SEQUENCE [LARGE SCALE GENOMIC DNA]</scope>
    <source>
        <strain evidence="2 3">GY 70310</strain>
    </source>
</reference>
<feature type="domain" description="HDOD" evidence="1">
    <location>
        <begin position="242"/>
        <end position="430"/>
    </location>
</feature>
<dbReference type="EMBL" id="STGJ01000010">
    <property type="protein sequence ID" value="TIC82142.1"/>
    <property type="molecule type" value="Genomic_DNA"/>
</dbReference>
<protein>
    <submittedName>
        <fullName evidence="2">HDOD domain-containing protein</fullName>
    </submittedName>
</protein>
<comment type="caution">
    <text evidence="2">The sequence shown here is derived from an EMBL/GenBank/DDBJ whole genome shotgun (WGS) entry which is preliminary data.</text>
</comment>
<keyword evidence="3" id="KW-1185">Reference proteome</keyword>
<dbReference type="InterPro" id="IPR013976">
    <property type="entry name" value="HDOD"/>
</dbReference>
<dbReference type="RefSeq" id="WP_136553710.1">
    <property type="nucleotide sequence ID" value="NZ_STGJ01000010.1"/>
</dbReference>
<gene>
    <name evidence="2" type="ORF">E5K04_10350</name>
</gene>
<dbReference type="Gene3D" id="1.10.3210.10">
    <property type="entry name" value="Hypothetical protein af1432"/>
    <property type="match status" value="1"/>
</dbReference>